<protein>
    <submittedName>
        <fullName evidence="1">Uncharacterized protein</fullName>
    </submittedName>
</protein>
<proteinExistence type="predicted"/>
<organism evidence="1 2">
    <name type="scientific">Melastoma candidum</name>
    <dbReference type="NCBI Taxonomy" id="119954"/>
    <lineage>
        <taxon>Eukaryota</taxon>
        <taxon>Viridiplantae</taxon>
        <taxon>Streptophyta</taxon>
        <taxon>Embryophyta</taxon>
        <taxon>Tracheophyta</taxon>
        <taxon>Spermatophyta</taxon>
        <taxon>Magnoliopsida</taxon>
        <taxon>eudicotyledons</taxon>
        <taxon>Gunneridae</taxon>
        <taxon>Pentapetalae</taxon>
        <taxon>rosids</taxon>
        <taxon>malvids</taxon>
        <taxon>Myrtales</taxon>
        <taxon>Melastomataceae</taxon>
        <taxon>Melastomatoideae</taxon>
        <taxon>Melastomateae</taxon>
        <taxon>Melastoma</taxon>
    </lineage>
</organism>
<accession>A0ACB9M7G2</accession>
<name>A0ACB9M7G2_9MYRT</name>
<gene>
    <name evidence="1" type="ORF">MLD38_033251</name>
</gene>
<evidence type="ECO:0000313" key="1">
    <source>
        <dbReference type="EMBL" id="KAI4319680.1"/>
    </source>
</evidence>
<dbReference type="Proteomes" id="UP001057402">
    <property type="component" value="Chromosome 10"/>
</dbReference>
<evidence type="ECO:0000313" key="2">
    <source>
        <dbReference type="Proteomes" id="UP001057402"/>
    </source>
</evidence>
<comment type="caution">
    <text evidence="1">The sequence shown here is derived from an EMBL/GenBank/DDBJ whole genome shotgun (WGS) entry which is preliminary data.</text>
</comment>
<dbReference type="EMBL" id="CM042889">
    <property type="protein sequence ID" value="KAI4319680.1"/>
    <property type="molecule type" value="Genomic_DNA"/>
</dbReference>
<sequence>MDRLISLEPSNQVAIRIEPGQRCTGSLTLRNVMHTMPVAFHLQPLNKSRYAIRPQSGIISPLQTVTVEVMYLLPPGLGLPDSFPFSDDSFLLHSVVVPGAAIKDAASMMDSIPIEWFTTKKKQVFVDSGMRVVFVGSPVLVRLVRDGAMDKVREVLERSDPSWKPADSVDSQGQRLLHLSISQGRADLVQILIEFGANVEAPSSSGSTPLEAAASAGEVLIVELLLARRANTERSSSSTWGPIHLAAGGGHLEVLRLLLLKGADVDSLTKDGNTALHLAVEERRRDCVRLLIANGARTDIRSGYTGETPLHVAARLGDEHMVRLLLQKGANKDMKDRHGKTAYDVAAEYGHVRLFDSLKLGDRLCTAARKGEARAIQRLLENGATINGRDQHGWTALHRAAFKGHVECVRMLLDKGVDLDAKDEDGYTALHCASESGNTDVVEVLMKRGADVEVRTNKGVTAFQIAESLHYAGITRLLVHGGANKEADMGKGHQRPLYGSISREPEKKNSKMRSKHRQTRSSAMRSSFDRSLPLAVV</sequence>
<keyword evidence="2" id="KW-1185">Reference proteome</keyword>
<reference evidence="2" key="1">
    <citation type="journal article" date="2023" name="Front. Plant Sci.">
        <title>Chromosomal-level genome assembly of Melastoma candidum provides insights into trichome evolution.</title>
        <authorList>
            <person name="Zhong Y."/>
            <person name="Wu W."/>
            <person name="Sun C."/>
            <person name="Zou P."/>
            <person name="Liu Y."/>
            <person name="Dai S."/>
            <person name="Zhou R."/>
        </authorList>
    </citation>
    <scope>NUCLEOTIDE SEQUENCE [LARGE SCALE GENOMIC DNA]</scope>
</reference>